<feature type="domain" description="Secretion system C-terminal sorting" evidence="2">
    <location>
        <begin position="670"/>
        <end position="740"/>
    </location>
</feature>
<sequence length="747" mass="79075">MKRRFVLSRSAIAACIAALCQLGTSGKAQAQVSINQLGSYTQNFNSLQNTGTGTWTDNVTLPGWYAANGTTAATAYVASNGSSTTTGLKSYGSAGSTDRALGCVNAASGTHYYGVRLKNNTGSTISRFIISYTAELWAKPSGNKNATVKFHYQVGGTSLNAGNWTEQTVDQLTFKTGGGGASTLNGNLANYRSTITFSTPALNLAPGAEIMFRWADATSNGIYVGLDDITITPTNSNLYYSKSSGALTTLSSWGPNTDGSGTSPSAFSNGTFIIANRTTSTLTADWTVASTAKVLLGEGTFTVPSAYKLVGTIDVAANTTLTLANTVLPTLGNLADNSKIIYNSSSTQALPGGDYSILTISGTGTKQLSANTRIKKSLEFTGAKLELGNYDLELFPDALISGVSTSSYIVTNGSGSLEQEVANDAVDVIFPVGTSAYMPVRIRQSSAGTTDNFRVKAIDGVYPSYINNQPHGKPFQEKAVNLTWIVDEEVTGGSDVTLTMEWDGSKSLSNFDASKTQISHFYNGSWDDATPVSANNLTGRYSLSRSGITSFSPFGVFSGSPGTLPVELVSFQALRTDKGVSCTWATATEKDNSHFSVERSLTGKEFSPIGTVKGTGNSSQTVSYTFQDEQVPASLVYYRLRQTDFDGTESFSKVVAVRKAESNNLLKAALYPNPAGGIRYLKAELAEATPAEITVTDAQGKVILQARAGAEMLKYGFPLNLAGQPKGVYFISVRTDKEVSTLRALQH</sequence>
<dbReference type="EMBL" id="VTWT01000003">
    <property type="protein sequence ID" value="KAA9340320.1"/>
    <property type="molecule type" value="Genomic_DNA"/>
</dbReference>
<feature type="signal peptide" evidence="1">
    <location>
        <begin position="1"/>
        <end position="30"/>
    </location>
</feature>
<dbReference type="Pfam" id="PF18962">
    <property type="entry name" value="Por_Secre_tail"/>
    <property type="match status" value="1"/>
</dbReference>
<dbReference type="RefSeq" id="WP_150903391.1">
    <property type="nucleotide sequence ID" value="NZ_VTWT01000003.1"/>
</dbReference>
<dbReference type="InterPro" id="IPR026444">
    <property type="entry name" value="Secre_tail"/>
</dbReference>
<keyword evidence="1" id="KW-0732">Signal</keyword>
<evidence type="ECO:0000256" key="1">
    <source>
        <dbReference type="SAM" id="SignalP"/>
    </source>
</evidence>
<comment type="caution">
    <text evidence="3">The sequence shown here is derived from an EMBL/GenBank/DDBJ whole genome shotgun (WGS) entry which is preliminary data.</text>
</comment>
<evidence type="ECO:0000313" key="3">
    <source>
        <dbReference type="EMBL" id="KAA9340320.1"/>
    </source>
</evidence>
<reference evidence="3 4" key="1">
    <citation type="submission" date="2019-09" db="EMBL/GenBank/DDBJ databases">
        <title>Genome sequence of Adhaeribacter sp. M2.</title>
        <authorList>
            <person name="Srinivasan S."/>
        </authorList>
    </citation>
    <scope>NUCLEOTIDE SEQUENCE [LARGE SCALE GENOMIC DNA]</scope>
    <source>
        <strain evidence="3 4">M2</strain>
    </source>
</reference>
<feature type="chain" id="PRO_5024821825" evidence="1">
    <location>
        <begin position="31"/>
        <end position="747"/>
    </location>
</feature>
<keyword evidence="4" id="KW-1185">Reference proteome</keyword>
<dbReference type="InterPro" id="IPR013783">
    <property type="entry name" value="Ig-like_fold"/>
</dbReference>
<proteinExistence type="predicted"/>
<gene>
    <name evidence="3" type="ORF">F0P94_08215</name>
</gene>
<dbReference type="NCBIfam" id="TIGR04183">
    <property type="entry name" value="Por_Secre_tail"/>
    <property type="match status" value="1"/>
</dbReference>
<evidence type="ECO:0000313" key="4">
    <source>
        <dbReference type="Proteomes" id="UP000326570"/>
    </source>
</evidence>
<accession>A0A5N1J0Z5</accession>
<protein>
    <submittedName>
        <fullName evidence="3">T9SS type A sorting domain-containing protein</fullName>
    </submittedName>
</protein>
<evidence type="ECO:0000259" key="2">
    <source>
        <dbReference type="Pfam" id="PF18962"/>
    </source>
</evidence>
<dbReference type="Gene3D" id="2.60.40.10">
    <property type="entry name" value="Immunoglobulins"/>
    <property type="match status" value="1"/>
</dbReference>
<dbReference type="AlphaFoldDB" id="A0A5N1J0Z5"/>
<organism evidence="3 4">
    <name type="scientific">Adhaeribacter soli</name>
    <dbReference type="NCBI Taxonomy" id="2607655"/>
    <lineage>
        <taxon>Bacteria</taxon>
        <taxon>Pseudomonadati</taxon>
        <taxon>Bacteroidota</taxon>
        <taxon>Cytophagia</taxon>
        <taxon>Cytophagales</taxon>
        <taxon>Hymenobacteraceae</taxon>
        <taxon>Adhaeribacter</taxon>
    </lineage>
</organism>
<dbReference type="Proteomes" id="UP000326570">
    <property type="component" value="Unassembled WGS sequence"/>
</dbReference>
<name>A0A5N1J0Z5_9BACT</name>